<sequence>MIKHMYLKLSAVILALSVSANAFAQESDSVEYKENKEKAIKFAVNKNINAALPLLTSCYQKNMEDKEVQTMISASLISIASDKANLQGSLDTINSWTAKFPFLKDDKQVRKVYTINANQLAFLSFQEKNIEKSLAYHDIVIEELSKNQDLGLKDNKDLISMAVNLAADQFEKKEFRNARKIASESLAYFNDPELKKMLKYMDDKNLGLN</sequence>
<reference evidence="2" key="2">
    <citation type="submission" date="2020-09" db="EMBL/GenBank/DDBJ databases">
        <authorList>
            <person name="Sun Q."/>
            <person name="Zhou Y."/>
        </authorList>
    </citation>
    <scope>NUCLEOTIDE SEQUENCE</scope>
    <source>
        <strain evidence="2">CGMCC 1.15966</strain>
    </source>
</reference>
<keyword evidence="1" id="KW-0732">Signal</keyword>
<organism evidence="2 3">
    <name type="scientific">Sphingobacterium cellulitidis</name>
    <dbReference type="NCBI Taxonomy" id="1768011"/>
    <lineage>
        <taxon>Bacteria</taxon>
        <taxon>Pseudomonadati</taxon>
        <taxon>Bacteroidota</taxon>
        <taxon>Sphingobacteriia</taxon>
        <taxon>Sphingobacteriales</taxon>
        <taxon>Sphingobacteriaceae</taxon>
        <taxon>Sphingobacterium</taxon>
    </lineage>
</organism>
<reference evidence="2" key="1">
    <citation type="journal article" date="2014" name="Int. J. Syst. Evol. Microbiol.">
        <title>Complete genome sequence of Corynebacterium casei LMG S-19264T (=DSM 44701T), isolated from a smear-ripened cheese.</title>
        <authorList>
            <consortium name="US DOE Joint Genome Institute (JGI-PGF)"/>
            <person name="Walter F."/>
            <person name="Albersmeier A."/>
            <person name="Kalinowski J."/>
            <person name="Ruckert C."/>
        </authorList>
    </citation>
    <scope>NUCLEOTIDE SEQUENCE</scope>
    <source>
        <strain evidence="2">CGMCC 1.15966</strain>
    </source>
</reference>
<gene>
    <name evidence="2" type="ORF">GCM10011516_36210</name>
</gene>
<evidence type="ECO:0000313" key="3">
    <source>
        <dbReference type="Proteomes" id="UP000614460"/>
    </source>
</evidence>
<feature type="chain" id="PRO_5034323986" evidence="1">
    <location>
        <begin position="25"/>
        <end position="209"/>
    </location>
</feature>
<protein>
    <submittedName>
        <fullName evidence="2">Uncharacterized protein</fullName>
    </submittedName>
</protein>
<feature type="signal peptide" evidence="1">
    <location>
        <begin position="1"/>
        <end position="24"/>
    </location>
</feature>
<dbReference type="Proteomes" id="UP000614460">
    <property type="component" value="Unassembled WGS sequence"/>
</dbReference>
<keyword evidence="3" id="KW-1185">Reference proteome</keyword>
<evidence type="ECO:0000313" key="2">
    <source>
        <dbReference type="EMBL" id="GGE35392.1"/>
    </source>
</evidence>
<dbReference type="EMBL" id="BMKM01000017">
    <property type="protein sequence ID" value="GGE35392.1"/>
    <property type="molecule type" value="Genomic_DNA"/>
</dbReference>
<dbReference type="AlphaFoldDB" id="A0A8H9KVX2"/>
<comment type="caution">
    <text evidence="2">The sequence shown here is derived from an EMBL/GenBank/DDBJ whole genome shotgun (WGS) entry which is preliminary data.</text>
</comment>
<name>A0A8H9KVX2_9SPHI</name>
<proteinExistence type="predicted"/>
<evidence type="ECO:0000256" key="1">
    <source>
        <dbReference type="SAM" id="SignalP"/>
    </source>
</evidence>
<accession>A0A8H9KVX2</accession>